<keyword evidence="1" id="KW-0812">Transmembrane</keyword>
<dbReference type="Gene3D" id="3.90.1010.20">
    <property type="match status" value="1"/>
</dbReference>
<dbReference type="OrthoDB" id="307864at2"/>
<dbReference type="InterPro" id="IPR007329">
    <property type="entry name" value="FMN-bd"/>
</dbReference>
<organism evidence="3 4">
    <name type="scientific">Geosporobacter subterraneus DSM 17957</name>
    <dbReference type="NCBI Taxonomy" id="1121919"/>
    <lineage>
        <taxon>Bacteria</taxon>
        <taxon>Bacillati</taxon>
        <taxon>Bacillota</taxon>
        <taxon>Clostridia</taxon>
        <taxon>Peptostreptococcales</taxon>
        <taxon>Thermotaleaceae</taxon>
        <taxon>Geosporobacter</taxon>
    </lineage>
</organism>
<evidence type="ECO:0000313" key="3">
    <source>
        <dbReference type="EMBL" id="SHJ32895.1"/>
    </source>
</evidence>
<dbReference type="EMBL" id="FQZV01000021">
    <property type="protein sequence ID" value="SHJ32895.1"/>
    <property type="molecule type" value="Genomic_DNA"/>
</dbReference>
<gene>
    <name evidence="3" type="ORF">SAMN02745975_01816</name>
</gene>
<keyword evidence="4" id="KW-1185">Reference proteome</keyword>
<proteinExistence type="predicted"/>
<dbReference type="Proteomes" id="UP000184536">
    <property type="component" value="Unassembled WGS sequence"/>
</dbReference>
<dbReference type="RefSeq" id="WP_110940969.1">
    <property type="nucleotide sequence ID" value="NZ_FQZV01000021.1"/>
</dbReference>
<evidence type="ECO:0000259" key="2">
    <source>
        <dbReference type="SMART" id="SM00900"/>
    </source>
</evidence>
<keyword evidence="1" id="KW-0472">Membrane</keyword>
<evidence type="ECO:0000256" key="1">
    <source>
        <dbReference type="SAM" id="Phobius"/>
    </source>
</evidence>
<dbReference type="STRING" id="1121919.SAMN02745975_01816"/>
<dbReference type="GO" id="GO:0010181">
    <property type="term" value="F:FMN binding"/>
    <property type="evidence" value="ECO:0007669"/>
    <property type="project" value="InterPro"/>
</dbReference>
<evidence type="ECO:0000313" key="4">
    <source>
        <dbReference type="Proteomes" id="UP000184536"/>
    </source>
</evidence>
<dbReference type="GO" id="GO:0016020">
    <property type="term" value="C:membrane"/>
    <property type="evidence" value="ECO:0007669"/>
    <property type="project" value="InterPro"/>
</dbReference>
<feature type="transmembrane region" description="Helical" evidence="1">
    <location>
        <begin position="6"/>
        <end position="23"/>
    </location>
</feature>
<sequence length="135" mass="15360">MRNKNIRLFALMLLIQVMIYFGLKFDYYRELYHYRKGIAQISISDVDLSLIPDGIYKGFYEVVWVGAEVQVTVKNHRIEKIDLLHHKHDKGISAEIIPSRVVDAQSLWVDVVSGATSSSKVILKAIENALVGAKE</sequence>
<name>A0A1M6IEP8_9FIRM</name>
<dbReference type="AlphaFoldDB" id="A0A1M6IEP8"/>
<reference evidence="4" key="1">
    <citation type="submission" date="2016-11" db="EMBL/GenBank/DDBJ databases">
        <authorList>
            <person name="Varghese N."/>
            <person name="Submissions S."/>
        </authorList>
    </citation>
    <scope>NUCLEOTIDE SEQUENCE [LARGE SCALE GENOMIC DNA]</scope>
    <source>
        <strain evidence="4">DSM 17957</strain>
    </source>
</reference>
<feature type="domain" description="FMN-binding" evidence="2">
    <location>
        <begin position="63"/>
        <end position="133"/>
    </location>
</feature>
<protein>
    <submittedName>
        <fullName evidence="3">Uncharacterized protein, contains FMN-binding domain</fullName>
    </submittedName>
</protein>
<keyword evidence="1" id="KW-1133">Transmembrane helix</keyword>
<accession>A0A1M6IEP8</accession>
<dbReference type="SMART" id="SM00900">
    <property type="entry name" value="FMN_bind"/>
    <property type="match status" value="1"/>
</dbReference>
<dbReference type="Pfam" id="PF04205">
    <property type="entry name" value="FMN_bind"/>
    <property type="match status" value="1"/>
</dbReference>